<protein>
    <submittedName>
        <fullName evidence="1">Uncharacterized protein</fullName>
    </submittedName>
</protein>
<gene>
    <name evidence="1" type="ORF">BG844_17145</name>
</gene>
<dbReference type="Pfam" id="PF19761">
    <property type="entry name" value="DUF6248"/>
    <property type="match status" value="1"/>
</dbReference>
<evidence type="ECO:0000313" key="1">
    <source>
        <dbReference type="EMBL" id="OJF13087.1"/>
    </source>
</evidence>
<name>A0A1K0FJP4_9ACTN</name>
<dbReference type="InterPro" id="IPR046215">
    <property type="entry name" value="DUF6248"/>
</dbReference>
<keyword evidence="2" id="KW-1185">Reference proteome</keyword>
<reference evidence="1 2" key="1">
    <citation type="submission" date="2016-09" db="EMBL/GenBank/DDBJ databases">
        <title>Couchioplanes caeruleus draft genome sequence.</title>
        <authorList>
            <person name="Sheehan J."/>
            <person name="Caffrey P."/>
        </authorList>
    </citation>
    <scope>NUCLEOTIDE SEQUENCE [LARGE SCALE GENOMIC DNA]</scope>
    <source>
        <strain evidence="1 2">DSM 43634</strain>
    </source>
</reference>
<proteinExistence type="predicted"/>
<accession>A0A1K0FJP4</accession>
<dbReference type="Proteomes" id="UP000182486">
    <property type="component" value="Unassembled WGS sequence"/>
</dbReference>
<comment type="caution">
    <text evidence="1">The sequence shown here is derived from an EMBL/GenBank/DDBJ whole genome shotgun (WGS) entry which is preliminary data.</text>
</comment>
<dbReference type="EMBL" id="MEIA01000176">
    <property type="protein sequence ID" value="OJF13087.1"/>
    <property type="molecule type" value="Genomic_DNA"/>
</dbReference>
<dbReference type="AlphaFoldDB" id="A0A1K0FJP4"/>
<evidence type="ECO:0000313" key="2">
    <source>
        <dbReference type="Proteomes" id="UP000182486"/>
    </source>
</evidence>
<sequence>MSTMTTATLIRAEVADRIAGRVLTKTYLKSCGGLDLVRMCACQYGRCGHCGMGQHDKCTTRVGFHNRPPLEAHTHIVGRRGSALAAVRTTGTPCRWVCPCTACAQPEPASEQRPEAVAYRRVRGELRPGDTVWLHPRTLTSPAVCWQQPRATVVRTERASLYAVVQVGQAEHRIHVDNIRRTDPGAAHGVVQVKAKPRPAMPDGFEETPLF</sequence>
<organism evidence="1 2">
    <name type="scientific">Couchioplanes caeruleus subsp. caeruleus</name>
    <dbReference type="NCBI Taxonomy" id="56427"/>
    <lineage>
        <taxon>Bacteria</taxon>
        <taxon>Bacillati</taxon>
        <taxon>Actinomycetota</taxon>
        <taxon>Actinomycetes</taxon>
        <taxon>Micromonosporales</taxon>
        <taxon>Micromonosporaceae</taxon>
        <taxon>Couchioplanes</taxon>
    </lineage>
</organism>